<dbReference type="RefSeq" id="WP_135484554.1">
    <property type="nucleotide sequence ID" value="NZ_SRMF01000010.1"/>
</dbReference>
<dbReference type="EMBL" id="SRMF01000010">
    <property type="protein sequence ID" value="TGG91132.1"/>
    <property type="molecule type" value="Genomic_DNA"/>
</dbReference>
<keyword evidence="2" id="KW-1185">Reference proteome</keyword>
<reference evidence="1 2" key="1">
    <citation type="submission" date="2019-04" db="EMBL/GenBank/DDBJ databases">
        <title>Natronospirillum operosus gen. nov., sp. nov., a haloalkaliphilic satellite isolated from decaying biomass of laboratory culture of cyanobacterium Geitlerinema sp. and proposal of Natronospirillaceae fam. nov. and Saccharospirillaceae fam. nov.</title>
        <authorList>
            <person name="Kevbrin V."/>
            <person name="Boltyanskaya Y."/>
            <person name="Koziaeva V."/>
            <person name="Grouzdev D.S."/>
            <person name="Park M."/>
            <person name="Cho J."/>
        </authorList>
    </citation>
    <scope>NUCLEOTIDE SEQUENCE [LARGE SCALE GENOMIC DNA]</scope>
    <source>
        <strain evidence="1 2">G-116</strain>
    </source>
</reference>
<protein>
    <submittedName>
        <fullName evidence="1">Uncharacterized protein</fullName>
    </submittedName>
</protein>
<proteinExistence type="predicted"/>
<accession>A0A4Z0W9N3</accession>
<organism evidence="1 2">
    <name type="scientific">Natronospirillum operosum</name>
    <dbReference type="NCBI Taxonomy" id="2759953"/>
    <lineage>
        <taxon>Bacteria</taxon>
        <taxon>Pseudomonadati</taxon>
        <taxon>Pseudomonadota</taxon>
        <taxon>Gammaproteobacteria</taxon>
        <taxon>Oceanospirillales</taxon>
        <taxon>Natronospirillaceae</taxon>
        <taxon>Natronospirillum</taxon>
    </lineage>
</organism>
<sequence>MTVLKRYTPLSVLTLILAGLLSLLGLGTTAFSEEGQTIACLEPPLEQYGTAVEDPAHYFNLSPDCVVQVPGEPGTDEENLRLSVGLCFPELIRCDETDNHYYRLHISNQYAPDTFAGTRDLFSLTHDEYLSTTEYDVLISSPSMRERHERTLYVYISSNNKDIFITCHDIALNCILHGQIHASGVSYSLRSNNMAYRDWPQLHEAVITFVEATIEHTGNIAP</sequence>
<evidence type="ECO:0000313" key="1">
    <source>
        <dbReference type="EMBL" id="TGG91132.1"/>
    </source>
</evidence>
<name>A0A4Z0W9N3_9GAMM</name>
<evidence type="ECO:0000313" key="2">
    <source>
        <dbReference type="Proteomes" id="UP000297475"/>
    </source>
</evidence>
<dbReference type="Proteomes" id="UP000297475">
    <property type="component" value="Unassembled WGS sequence"/>
</dbReference>
<comment type="caution">
    <text evidence="1">The sequence shown here is derived from an EMBL/GenBank/DDBJ whole genome shotgun (WGS) entry which is preliminary data.</text>
</comment>
<gene>
    <name evidence="1" type="ORF">E4656_17230</name>
</gene>
<dbReference type="AlphaFoldDB" id="A0A4Z0W9N3"/>